<dbReference type="AlphaFoldDB" id="A0A319BWY4"/>
<protein>
    <submittedName>
        <fullName evidence="3">Uncharacterized protein</fullName>
    </submittedName>
</protein>
<dbReference type="EMBL" id="KZ821744">
    <property type="protein sequence ID" value="PYH77214.1"/>
    <property type="molecule type" value="Genomic_DNA"/>
</dbReference>
<sequence>MGAIISSCWDPLPPLTDILLPTPDVYLTLLNIFQYFPLFTIIQWLTAWHPAGKTSMKTSIFNLPGRWAWFAMEIVSPLNLVYLLWKLPLKLADTTTTSPITLPLPNKLLATLFVVHYLNRAIISPFLAAPSMSPIHLFILASAMLFNWFNSTCLAGWLVGYEIPIHPTYHSAPAASSSPAAAAAAISGILPSLGTALFLAGMAGNIYAERTLFRLRREEGARRAAAAAAAASKPNANPPTPSTSTSSAPSTSKIYIIPPPTTPLFSTILYPHYVCEWLEWTGFALAATAVRASAASVLGLGLELGLRSGSTNTASSSSVAAAAAAAATAATASGTLHLAPWLRPAAQLAAHLGRPFPMPAAVFVVNAVTNMLPHARWGRRWYVERFGEEAVAGRGAVVPFCSWM</sequence>
<keyword evidence="2" id="KW-0472">Membrane</keyword>
<dbReference type="GeneID" id="37141007"/>
<feature type="region of interest" description="Disordered" evidence="1">
    <location>
        <begin position="226"/>
        <end position="250"/>
    </location>
</feature>
<feature type="transmembrane region" description="Helical" evidence="2">
    <location>
        <begin position="25"/>
        <end position="46"/>
    </location>
</feature>
<dbReference type="OrthoDB" id="5788137at2759"/>
<accession>A0A319BWY4</accession>
<organism evidence="3 4">
    <name type="scientific">Aspergillus uvarum CBS 121591</name>
    <dbReference type="NCBI Taxonomy" id="1448315"/>
    <lineage>
        <taxon>Eukaryota</taxon>
        <taxon>Fungi</taxon>
        <taxon>Dikarya</taxon>
        <taxon>Ascomycota</taxon>
        <taxon>Pezizomycotina</taxon>
        <taxon>Eurotiomycetes</taxon>
        <taxon>Eurotiomycetidae</taxon>
        <taxon>Eurotiales</taxon>
        <taxon>Aspergillaceae</taxon>
        <taxon>Aspergillus</taxon>
        <taxon>Aspergillus subgen. Circumdati</taxon>
    </lineage>
</organism>
<reference evidence="3 4" key="1">
    <citation type="submission" date="2016-12" db="EMBL/GenBank/DDBJ databases">
        <title>The genomes of Aspergillus section Nigri reveals drivers in fungal speciation.</title>
        <authorList>
            <consortium name="DOE Joint Genome Institute"/>
            <person name="Vesth T.C."/>
            <person name="Nybo J."/>
            <person name="Theobald S."/>
            <person name="Brandl J."/>
            <person name="Frisvad J.C."/>
            <person name="Nielsen K.F."/>
            <person name="Lyhne E.K."/>
            <person name="Kogle M.E."/>
            <person name="Kuo A."/>
            <person name="Riley R."/>
            <person name="Clum A."/>
            <person name="Nolan M."/>
            <person name="Lipzen A."/>
            <person name="Salamov A."/>
            <person name="Henrissat B."/>
            <person name="Wiebenga A."/>
            <person name="De Vries R.P."/>
            <person name="Grigoriev I.V."/>
            <person name="Mortensen U.H."/>
            <person name="Andersen M.R."/>
            <person name="Baker S.E."/>
        </authorList>
    </citation>
    <scope>NUCLEOTIDE SEQUENCE [LARGE SCALE GENOMIC DNA]</scope>
    <source>
        <strain evidence="3 4">CBS 121591</strain>
    </source>
</reference>
<feature type="transmembrane region" description="Helical" evidence="2">
    <location>
        <begin position="135"/>
        <end position="160"/>
    </location>
</feature>
<dbReference type="PANTHER" id="PTHR10556:SF43">
    <property type="entry name" value="STEROID 5-ALPHA-REDUCTASE DET2"/>
    <property type="match status" value="1"/>
</dbReference>
<feature type="compositionally biased region" description="Low complexity" evidence="1">
    <location>
        <begin position="226"/>
        <end position="235"/>
    </location>
</feature>
<proteinExistence type="predicted"/>
<evidence type="ECO:0000313" key="3">
    <source>
        <dbReference type="EMBL" id="PYH77214.1"/>
    </source>
</evidence>
<dbReference type="PROSITE" id="PS50244">
    <property type="entry name" value="S5A_REDUCTASE"/>
    <property type="match status" value="1"/>
</dbReference>
<evidence type="ECO:0000256" key="1">
    <source>
        <dbReference type="SAM" id="MobiDB-lite"/>
    </source>
</evidence>
<evidence type="ECO:0000313" key="4">
    <source>
        <dbReference type="Proteomes" id="UP000248340"/>
    </source>
</evidence>
<dbReference type="PANTHER" id="PTHR10556">
    <property type="entry name" value="3-OXO-5-ALPHA-STEROID 4-DEHYDROGENASE"/>
    <property type="match status" value="1"/>
</dbReference>
<name>A0A319BWY4_9EURO</name>
<feature type="transmembrane region" description="Helical" evidence="2">
    <location>
        <begin position="108"/>
        <end position="128"/>
    </location>
</feature>
<dbReference type="GO" id="GO:0016491">
    <property type="term" value="F:oxidoreductase activity"/>
    <property type="evidence" value="ECO:0007669"/>
    <property type="project" value="TreeGrafter"/>
</dbReference>
<gene>
    <name evidence="3" type="ORF">BO82DRAFT_386775</name>
</gene>
<evidence type="ECO:0000256" key="2">
    <source>
        <dbReference type="SAM" id="Phobius"/>
    </source>
</evidence>
<feature type="transmembrane region" description="Helical" evidence="2">
    <location>
        <begin position="67"/>
        <end position="85"/>
    </location>
</feature>
<dbReference type="RefSeq" id="XP_025487414.1">
    <property type="nucleotide sequence ID" value="XM_025638265.1"/>
</dbReference>
<dbReference type="InterPro" id="IPR039357">
    <property type="entry name" value="SRD5A/TECR"/>
</dbReference>
<dbReference type="STRING" id="1448315.A0A319BWY4"/>
<keyword evidence="2" id="KW-1133">Transmembrane helix</keyword>
<dbReference type="VEuPathDB" id="FungiDB:BO82DRAFT_386775"/>
<keyword evidence="2" id="KW-0812">Transmembrane</keyword>
<dbReference type="Proteomes" id="UP000248340">
    <property type="component" value="Unassembled WGS sequence"/>
</dbReference>
<keyword evidence="4" id="KW-1185">Reference proteome</keyword>
<feature type="transmembrane region" description="Helical" evidence="2">
    <location>
        <begin position="180"/>
        <end position="208"/>
    </location>
</feature>